<reference evidence="13 18" key="1">
    <citation type="submission" date="2015-09" db="EMBL/GenBank/DDBJ databases">
        <authorList>
            <consortium name="Pathogen Informatics"/>
        </authorList>
    </citation>
    <scope>NUCLEOTIDE SEQUENCE [LARGE SCALE GENOMIC DNA]</scope>
    <source>
        <strain evidence="13 18">2789STDY5608822</strain>
    </source>
</reference>
<keyword evidence="4" id="KW-0406">Ion transport</keyword>
<evidence type="ECO:0000256" key="1">
    <source>
        <dbReference type="ARBA" id="ARBA00004571"/>
    </source>
</evidence>
<evidence type="ECO:0000259" key="12">
    <source>
        <dbReference type="SMART" id="SM00965"/>
    </source>
</evidence>
<evidence type="ECO:0000256" key="6">
    <source>
        <dbReference type="ARBA" id="ARBA00023004"/>
    </source>
</evidence>
<evidence type="ECO:0000256" key="10">
    <source>
        <dbReference type="PROSITE-ProRule" id="PRU01360"/>
    </source>
</evidence>
<evidence type="ECO:0000313" key="13">
    <source>
        <dbReference type="EMBL" id="CUN95620.1"/>
    </source>
</evidence>
<dbReference type="RefSeq" id="WP_005861397.1">
    <property type="nucleotide sequence ID" value="NZ_BQOC01000008.1"/>
</dbReference>
<comment type="subcellular location">
    <subcellularLocation>
        <location evidence="1 10">Cell outer membrane</location>
        <topology evidence="1 10">Multi-pass membrane protein</topology>
    </subcellularLocation>
</comment>
<evidence type="ECO:0000256" key="9">
    <source>
        <dbReference type="ARBA" id="ARBA00023237"/>
    </source>
</evidence>
<keyword evidence="3 10" id="KW-1134">Transmembrane beta strand</keyword>
<protein>
    <submittedName>
        <fullName evidence="13">Outer membrane receptor for ferrienterochelin and colicins</fullName>
    </submittedName>
    <submittedName>
        <fullName evidence="15">SusC/RagA family TonB-linked outer membrane protein</fullName>
    </submittedName>
</protein>
<dbReference type="InterPro" id="IPR037066">
    <property type="entry name" value="Plug_dom_sf"/>
</dbReference>
<evidence type="ECO:0000256" key="4">
    <source>
        <dbReference type="ARBA" id="ARBA00022496"/>
    </source>
</evidence>
<dbReference type="GO" id="GO:0009279">
    <property type="term" value="C:cell outer membrane"/>
    <property type="evidence" value="ECO:0007669"/>
    <property type="project" value="UniProtKB-SubCell"/>
</dbReference>
<dbReference type="InterPro" id="IPR023996">
    <property type="entry name" value="TonB-dep_OMP_SusC/RagA"/>
</dbReference>
<dbReference type="Proteomes" id="UP001210126">
    <property type="component" value="Unassembled WGS sequence"/>
</dbReference>
<evidence type="ECO:0000313" key="18">
    <source>
        <dbReference type="Proteomes" id="UP000095455"/>
    </source>
</evidence>
<dbReference type="InterPro" id="IPR023997">
    <property type="entry name" value="TonB-dep_OMP_SusC/RagA_CS"/>
</dbReference>
<evidence type="ECO:0000256" key="2">
    <source>
        <dbReference type="ARBA" id="ARBA00022448"/>
    </source>
</evidence>
<evidence type="ECO:0000313" key="17">
    <source>
        <dbReference type="EMBL" id="MSB72466.1"/>
    </source>
</evidence>
<organism evidence="15 21">
    <name type="scientific">Parabacteroides distasonis</name>
    <dbReference type="NCBI Taxonomy" id="823"/>
    <lineage>
        <taxon>Bacteria</taxon>
        <taxon>Pseudomonadati</taxon>
        <taxon>Bacteroidota</taxon>
        <taxon>Bacteroidia</taxon>
        <taxon>Bacteroidales</taxon>
        <taxon>Tannerellaceae</taxon>
        <taxon>Parabacteroides</taxon>
    </lineage>
</organism>
<dbReference type="SMART" id="SM00965">
    <property type="entry name" value="STN"/>
    <property type="match status" value="1"/>
</dbReference>
<keyword evidence="13" id="KW-0675">Receptor</keyword>
<dbReference type="EMBL" id="WKMY01000003">
    <property type="protein sequence ID" value="MRY93017.1"/>
    <property type="molecule type" value="Genomic_DNA"/>
</dbReference>
<keyword evidence="4" id="KW-0410">Iron transport</keyword>
<dbReference type="SUPFAM" id="SSF56935">
    <property type="entry name" value="Porins"/>
    <property type="match status" value="1"/>
</dbReference>
<evidence type="ECO:0000313" key="15">
    <source>
        <dbReference type="EMBL" id="MRY93017.1"/>
    </source>
</evidence>
<dbReference type="EMBL" id="JAQMPJ010000016">
    <property type="protein sequence ID" value="MDB9006422.1"/>
    <property type="molecule type" value="Genomic_DNA"/>
</dbReference>
<keyword evidence="6" id="KW-0408">Iron</keyword>
<dbReference type="InterPro" id="IPR011662">
    <property type="entry name" value="Secretin/TonB_short_N"/>
</dbReference>
<proteinExistence type="inferred from homology"/>
<evidence type="ECO:0000256" key="3">
    <source>
        <dbReference type="ARBA" id="ARBA00022452"/>
    </source>
</evidence>
<evidence type="ECO:0000313" key="21">
    <source>
        <dbReference type="Proteomes" id="UP000461276"/>
    </source>
</evidence>
<dbReference type="Proteomes" id="UP000432516">
    <property type="component" value="Unassembled WGS sequence"/>
</dbReference>
<evidence type="ECO:0000313" key="14">
    <source>
        <dbReference type="EMBL" id="MDB9006422.1"/>
    </source>
</evidence>
<comment type="caution">
    <text evidence="15">The sequence shown here is derived from an EMBL/GenBank/DDBJ whole genome shotgun (WGS) entry which is preliminary data.</text>
</comment>
<dbReference type="EMBL" id="CYYK01000004">
    <property type="protein sequence ID" value="CUN95620.1"/>
    <property type="molecule type" value="Genomic_DNA"/>
</dbReference>
<dbReference type="InterPro" id="IPR012910">
    <property type="entry name" value="Plug_dom"/>
</dbReference>
<keyword evidence="8 10" id="KW-0472">Membrane</keyword>
<dbReference type="SUPFAM" id="SSF49464">
    <property type="entry name" value="Carboxypeptidase regulatory domain-like"/>
    <property type="match status" value="1"/>
</dbReference>
<dbReference type="OrthoDB" id="1095312at2"/>
<dbReference type="NCBIfam" id="TIGR04056">
    <property type="entry name" value="OMP_RagA_SusC"/>
    <property type="match status" value="1"/>
</dbReference>
<dbReference type="Gene3D" id="2.170.130.10">
    <property type="entry name" value="TonB-dependent receptor, plug domain"/>
    <property type="match status" value="1"/>
</dbReference>
<comment type="similarity">
    <text evidence="10 11">Belongs to the TonB-dependent receptor family.</text>
</comment>
<evidence type="ECO:0000256" key="5">
    <source>
        <dbReference type="ARBA" id="ARBA00022692"/>
    </source>
</evidence>
<accession>A0A174B775</accession>
<dbReference type="Proteomes" id="UP000441609">
    <property type="component" value="Unassembled WGS sequence"/>
</dbReference>
<keyword evidence="9 10" id="KW-0998">Cell outer membrane</keyword>
<dbReference type="InterPro" id="IPR008969">
    <property type="entry name" value="CarboxyPept-like_regulatory"/>
</dbReference>
<evidence type="ECO:0000313" key="16">
    <source>
        <dbReference type="EMBL" id="MRZ54475.1"/>
    </source>
</evidence>
<dbReference type="Proteomes" id="UP000095455">
    <property type="component" value="Unassembled WGS sequence"/>
</dbReference>
<dbReference type="Proteomes" id="UP000461276">
    <property type="component" value="Unassembled WGS sequence"/>
</dbReference>
<evidence type="ECO:0000256" key="7">
    <source>
        <dbReference type="ARBA" id="ARBA00023077"/>
    </source>
</evidence>
<keyword evidence="5 10" id="KW-0812">Transmembrane</keyword>
<dbReference type="PROSITE" id="PS52016">
    <property type="entry name" value="TONB_DEPENDENT_REC_3"/>
    <property type="match status" value="1"/>
</dbReference>
<sequence>MMNNLYFQLDGDKSAFVRLVSKISRIMKLTLFLVCLSISMSFAMTTNAQSTSLSFKATDQSIKEVLELIESQTDFHFFYNSKLVDINQVISVDIKDKDVFTTLDHIFKNSNIRYKIVGKDVILSVKGSKSDQDEKTVTGTVVDEAGEPIIGANIVEKGKANGTMSDLNGHFSIVVSSDAVLQISYIGFSLHEEAVKNKNVLQVIMKEDTQKLDEVVVVGYGSVDKKELTSAVTAVSSKDFLQGAFTSPLSMIDGKVSGVNVSNAAAADPNSSPNIQMRGASSIEAGNSPLVIIDGMPGADLRSVANQDIESITILKDGSAAAIYGSRAANGVILVQTKKGKAGKVSISYDGYIDHDMVANQPKVLSVDEFLAHERDVDFGHRVDWYDKLLNKSNLGQSHYLAVSGGSENLTFRASANYKKKDGLDIASSRKEYGVRMGFTAKTLEGLLEIQGNLSTRVINEEYVDYGVFQQAVKLNPTHPLMDEKDPSKYSTLYGFDTYNPVGWLKDKEDGGDRQFSLADFKMKLNILPTLNTELSLARQGQEYFKRIYVNSNHKESIDNMRSGRGTLQEENYTDYTLEWIGNYFTTIDKHTIKLMAGYSYQEFNHRSFSSENANFPSDAMSYNNLEAGDWNMAAGRLGVSSLKEKEKTIGFPARLIYNYDDTYYLTASVRYEGNSKFGANHKWGWFPAASAAWRMSSLPAIKNIEAINDLKLRFSYGVTGRSGFPKYSALARYEQGGYWLDDNGQWTQAWGPTNNPNPDLHWEKQISYNLGVDFSLLKNKLSGSLDAYVKQGKEVISNYDAPLPPFMFDQIFTNVASTSSKGLELTLNWDVVNMKDFSYSTNLVASFTKSKLDKFSNGTYQKGYMDRYLLPAPGNPGYAQRLQDGVEIGSFYGLRYAGVDDNGNMLVWKDAKIGGEKILANGEASDTDKDYIGHGTPRYSLSWGNTFRYKGFDLSLYFQGRFDYQILNMYQMYYGLVAEPGMNLLEDAYGKNGHIKSGKVMCDYFLEDGDYFRLDNITLGWTPKLDTKWISNLRVYATVKNAFTITKYSVMDPTSVDINGLEPGISGLNVYPIARSFTFGIQISY</sequence>
<dbReference type="AlphaFoldDB" id="A0A174B775"/>
<dbReference type="InterPro" id="IPR039426">
    <property type="entry name" value="TonB-dep_rcpt-like"/>
</dbReference>
<keyword evidence="7 11" id="KW-0798">TonB box</keyword>
<dbReference type="Pfam" id="PF00593">
    <property type="entry name" value="TonB_dep_Rec_b-barrel"/>
    <property type="match status" value="1"/>
</dbReference>
<name>A0A174B775_PARDI</name>
<evidence type="ECO:0000313" key="19">
    <source>
        <dbReference type="Proteomes" id="UP000432516"/>
    </source>
</evidence>
<dbReference type="Pfam" id="PF13715">
    <property type="entry name" value="CarbopepD_reg_2"/>
    <property type="match status" value="1"/>
</dbReference>
<keyword evidence="2 10" id="KW-0813">Transport</keyword>
<gene>
    <name evidence="13" type="ORF">ERS852380_01302</name>
    <name evidence="15" type="ORF">GKD67_07215</name>
    <name evidence="16" type="ORF">GKD68_06870</name>
    <name evidence="17" type="ORF">GKD70_04035</name>
    <name evidence="14" type="ORF">PN599_15620</name>
</gene>
<dbReference type="Gene3D" id="2.40.170.20">
    <property type="entry name" value="TonB-dependent receptor, beta-barrel domain"/>
    <property type="match status" value="1"/>
</dbReference>
<dbReference type="InterPro" id="IPR036942">
    <property type="entry name" value="Beta-barrel_TonB_sf"/>
</dbReference>
<evidence type="ECO:0000256" key="8">
    <source>
        <dbReference type="ARBA" id="ARBA00023136"/>
    </source>
</evidence>
<dbReference type="FunFam" id="2.60.40.1120:FF:000003">
    <property type="entry name" value="Outer membrane protein Omp121"/>
    <property type="match status" value="1"/>
</dbReference>
<dbReference type="Pfam" id="PF07715">
    <property type="entry name" value="Plug"/>
    <property type="match status" value="1"/>
</dbReference>
<dbReference type="NCBIfam" id="TIGR04057">
    <property type="entry name" value="SusC_RagA_signa"/>
    <property type="match status" value="1"/>
</dbReference>
<reference evidence="19 20" key="2">
    <citation type="journal article" date="2019" name="Nat. Med.">
        <title>A library of human gut bacterial isolates paired with longitudinal multiomics data enables mechanistic microbiome research.</title>
        <authorList>
            <person name="Poyet M."/>
            <person name="Groussin M."/>
            <person name="Gibbons S.M."/>
            <person name="Avila-Pacheco J."/>
            <person name="Jiang X."/>
            <person name="Kearney S.M."/>
            <person name="Perrotta A.R."/>
            <person name="Berdy B."/>
            <person name="Zhao S."/>
            <person name="Lieberman T.D."/>
            <person name="Swanson P.K."/>
            <person name="Smith M."/>
            <person name="Roesemann S."/>
            <person name="Alexander J.E."/>
            <person name="Rich S.A."/>
            <person name="Livny J."/>
            <person name="Vlamakis H."/>
            <person name="Clish C."/>
            <person name="Bullock K."/>
            <person name="Deik A."/>
            <person name="Scott J."/>
            <person name="Pierce K.A."/>
            <person name="Xavier R.J."/>
            <person name="Alm E.J."/>
        </authorList>
    </citation>
    <scope>NUCLEOTIDE SEQUENCE [LARGE SCALE GENOMIC DNA]</scope>
    <source>
        <strain evidence="16 19">BIOML-A2</strain>
        <strain evidence="17 20">BIOML-A20</strain>
        <strain evidence="15 21">BIOML-A9</strain>
    </source>
</reference>
<dbReference type="Pfam" id="PF07660">
    <property type="entry name" value="STN"/>
    <property type="match status" value="1"/>
</dbReference>
<evidence type="ECO:0000313" key="20">
    <source>
        <dbReference type="Proteomes" id="UP000441609"/>
    </source>
</evidence>
<dbReference type="EMBL" id="WKMO01000003">
    <property type="protein sequence ID" value="MSB72466.1"/>
    <property type="molecule type" value="Genomic_DNA"/>
</dbReference>
<dbReference type="InterPro" id="IPR000531">
    <property type="entry name" value="Beta-barrel_TonB"/>
</dbReference>
<reference evidence="14" key="3">
    <citation type="submission" date="2023-01" db="EMBL/GenBank/DDBJ databases">
        <title>Human gut microbiome strain richness.</title>
        <authorList>
            <person name="Chen-Liaw A."/>
        </authorList>
    </citation>
    <scope>NUCLEOTIDE SEQUENCE</scope>
    <source>
        <strain evidence="14">RTP21484st1_E5_RTP21484_190118</strain>
    </source>
</reference>
<dbReference type="EMBL" id="WKNE01000004">
    <property type="protein sequence ID" value="MRZ54475.1"/>
    <property type="molecule type" value="Genomic_DNA"/>
</dbReference>
<evidence type="ECO:0000256" key="11">
    <source>
        <dbReference type="RuleBase" id="RU003357"/>
    </source>
</evidence>
<feature type="domain" description="Secretin/TonB short N-terminal" evidence="12">
    <location>
        <begin position="75"/>
        <end position="126"/>
    </location>
</feature>
<dbReference type="GO" id="GO:0006826">
    <property type="term" value="P:iron ion transport"/>
    <property type="evidence" value="ECO:0007669"/>
    <property type="project" value="UniProtKB-KW"/>
</dbReference>